<organism evidence="1 2">
    <name type="scientific">Candidatus Liptonbacteria bacterium RIFCSPLOWO2_01_FULL_45_15</name>
    <dbReference type="NCBI Taxonomy" id="1798649"/>
    <lineage>
        <taxon>Bacteria</taxon>
        <taxon>Candidatus Liptoniibacteriota</taxon>
    </lineage>
</organism>
<gene>
    <name evidence="1" type="ORF">A3B13_01995</name>
</gene>
<evidence type="ECO:0000313" key="1">
    <source>
        <dbReference type="EMBL" id="OGY99937.1"/>
    </source>
</evidence>
<comment type="caution">
    <text evidence="1">The sequence shown here is derived from an EMBL/GenBank/DDBJ whole genome shotgun (WGS) entry which is preliminary data.</text>
</comment>
<dbReference type="Proteomes" id="UP000176287">
    <property type="component" value="Unassembled WGS sequence"/>
</dbReference>
<protein>
    <recommendedName>
        <fullName evidence="3">Zinc-binding domain-containing protein</fullName>
    </recommendedName>
</protein>
<name>A0A1G2CHP8_9BACT</name>
<dbReference type="EMBL" id="MHKZ01000032">
    <property type="protein sequence ID" value="OGY99937.1"/>
    <property type="molecule type" value="Genomic_DNA"/>
</dbReference>
<dbReference type="AlphaFoldDB" id="A0A1G2CHP8"/>
<evidence type="ECO:0000313" key="2">
    <source>
        <dbReference type="Proteomes" id="UP000176287"/>
    </source>
</evidence>
<proteinExistence type="predicted"/>
<dbReference type="STRING" id="1798649.A3B13_01995"/>
<reference evidence="1 2" key="1">
    <citation type="journal article" date="2016" name="Nat. Commun.">
        <title>Thousands of microbial genomes shed light on interconnected biogeochemical processes in an aquifer system.</title>
        <authorList>
            <person name="Anantharaman K."/>
            <person name="Brown C.T."/>
            <person name="Hug L.A."/>
            <person name="Sharon I."/>
            <person name="Castelle C.J."/>
            <person name="Probst A.J."/>
            <person name="Thomas B.C."/>
            <person name="Singh A."/>
            <person name="Wilkins M.J."/>
            <person name="Karaoz U."/>
            <person name="Brodie E.L."/>
            <person name="Williams K.H."/>
            <person name="Hubbard S.S."/>
            <person name="Banfield J.F."/>
        </authorList>
    </citation>
    <scope>NUCLEOTIDE SEQUENCE [LARGE SCALE GENOMIC DNA]</scope>
</reference>
<sequence length="567" mass="66165">MNPETKICQNCKQNFTVESEDFDFYKKMEVPPPTWCPDCRMMRRLAFTNIQNLYKRACAKCAKNIISIYSPEKSMQVYCLQCWWADDWDGTEYAMDYNSSRPFLEQVKELAEKTPWQAFESQYLTIENSEYCNAVAHLKNCYLIFWADYCENVFYSRFLNKIKDSLDCYRMKDSELCYEDVGCNKCYRTFFSEECDSCNNVWFSRNCVGCTNCFGCINLRNKNYCIFNEQYSKEDYFKKLEEFRPQSFKALAEIKKQAIQLWSKHPRRVYTGNSLNFNVSGDYIYESKNARDCYMVSGVENSRYIQFVSVAHARDCYDYSGWGNGVEQIYDSGVIGEGASNVKFSNECFPDILNAEYSIYAISSKNIFGCVNIKRKEYCILNKQYSKEDYEKLVAQIKEDMIKNPYKDSLGRSWPYGEFLPLGISPFAYNETIAQEYFPKTKEQAVAQGFSWYEEKTNQYPITISGNDIPDIIAYIDESITKETIGCVECGKAFRITPNEFNLMKKLGLPLPHTCPGCRQKVRFSRTNLPKLYDRACNKCNKPISTSYSPDRPEIVYCEQCYNAEVA</sequence>
<accession>A0A1G2CHP8</accession>
<evidence type="ECO:0008006" key="3">
    <source>
        <dbReference type="Google" id="ProtNLM"/>
    </source>
</evidence>